<dbReference type="EMBL" id="JADGJQ010000036">
    <property type="protein sequence ID" value="KAJ3176970.1"/>
    <property type="molecule type" value="Genomic_DNA"/>
</dbReference>
<comment type="caution">
    <text evidence="13">The sequence shown here is derived from an EMBL/GenBank/DDBJ whole genome shotgun (WGS) entry which is preliminary data.</text>
</comment>
<dbReference type="PROSITE" id="PS51846">
    <property type="entry name" value="CNNM"/>
    <property type="match status" value="1"/>
</dbReference>
<keyword evidence="5 7" id="KW-0472">Membrane</keyword>
<dbReference type="PANTHER" id="PTHR12064:SF97">
    <property type="entry name" value="METAL TRANSPORTER CNNM-5"/>
    <property type="match status" value="1"/>
</dbReference>
<dbReference type="GO" id="GO:0010960">
    <property type="term" value="P:magnesium ion homeostasis"/>
    <property type="evidence" value="ECO:0007669"/>
    <property type="project" value="InterPro"/>
</dbReference>
<evidence type="ECO:0000256" key="4">
    <source>
        <dbReference type="ARBA" id="ARBA00022989"/>
    </source>
</evidence>
<dbReference type="InterPro" id="IPR044751">
    <property type="entry name" value="Ion_transp-like_CBS"/>
</dbReference>
<evidence type="ECO:0000256" key="9">
    <source>
        <dbReference type="SAM" id="Phobius"/>
    </source>
</evidence>
<evidence type="ECO:0000256" key="10">
    <source>
        <dbReference type="SAM" id="SignalP"/>
    </source>
</evidence>
<reference evidence="13" key="1">
    <citation type="submission" date="2020-05" db="EMBL/GenBank/DDBJ databases">
        <title>Phylogenomic resolution of chytrid fungi.</title>
        <authorList>
            <person name="Stajich J.E."/>
            <person name="Amses K."/>
            <person name="Simmons R."/>
            <person name="Seto K."/>
            <person name="Myers J."/>
            <person name="Bonds A."/>
            <person name="Quandt C.A."/>
            <person name="Barry K."/>
            <person name="Liu P."/>
            <person name="Grigoriev I."/>
            <person name="Longcore J.E."/>
            <person name="James T.Y."/>
        </authorList>
    </citation>
    <scope>NUCLEOTIDE SEQUENCE</scope>
    <source>
        <strain evidence="13">JEL0379</strain>
    </source>
</reference>
<dbReference type="Gene3D" id="3.10.580.10">
    <property type="entry name" value="CBS-domain"/>
    <property type="match status" value="1"/>
</dbReference>
<dbReference type="InterPro" id="IPR000644">
    <property type="entry name" value="CBS_dom"/>
</dbReference>
<evidence type="ECO:0000313" key="14">
    <source>
        <dbReference type="Proteomes" id="UP001212152"/>
    </source>
</evidence>
<evidence type="ECO:0000256" key="7">
    <source>
        <dbReference type="PROSITE-ProRule" id="PRU01193"/>
    </source>
</evidence>
<feature type="chain" id="PRO_5042065234" description="DUF21-domain-containing protein" evidence="10">
    <location>
        <begin position="26"/>
        <end position="545"/>
    </location>
</feature>
<dbReference type="InterPro" id="IPR002550">
    <property type="entry name" value="CNNM"/>
</dbReference>
<dbReference type="Pfam" id="PF01595">
    <property type="entry name" value="CNNM"/>
    <property type="match status" value="1"/>
</dbReference>
<proteinExistence type="predicted"/>
<evidence type="ECO:0000256" key="6">
    <source>
        <dbReference type="PROSITE-ProRule" id="PRU00703"/>
    </source>
</evidence>
<feature type="signal peptide" evidence="10">
    <location>
        <begin position="1"/>
        <end position="25"/>
    </location>
</feature>
<dbReference type="PROSITE" id="PS51371">
    <property type="entry name" value="CBS"/>
    <property type="match status" value="1"/>
</dbReference>
<feature type="region of interest" description="Disordered" evidence="8">
    <location>
        <begin position="523"/>
        <end position="545"/>
    </location>
</feature>
<evidence type="ECO:0000259" key="12">
    <source>
        <dbReference type="PROSITE" id="PS51846"/>
    </source>
</evidence>
<feature type="transmembrane region" description="Helical" evidence="9">
    <location>
        <begin position="111"/>
        <end position="131"/>
    </location>
</feature>
<comment type="subcellular location">
    <subcellularLocation>
        <location evidence="1">Membrane</location>
        <topology evidence="1">Multi-pass membrane protein</topology>
    </subcellularLocation>
</comment>
<gene>
    <name evidence="13" type="ORF">HDU87_004685</name>
</gene>
<organism evidence="13 14">
    <name type="scientific">Geranomyces variabilis</name>
    <dbReference type="NCBI Taxonomy" id="109894"/>
    <lineage>
        <taxon>Eukaryota</taxon>
        <taxon>Fungi</taxon>
        <taxon>Fungi incertae sedis</taxon>
        <taxon>Chytridiomycota</taxon>
        <taxon>Chytridiomycota incertae sedis</taxon>
        <taxon>Chytridiomycetes</taxon>
        <taxon>Spizellomycetales</taxon>
        <taxon>Powellomycetaceae</taxon>
        <taxon>Geranomyces</taxon>
    </lineage>
</organism>
<protein>
    <recommendedName>
        <fullName evidence="15">DUF21-domain-containing protein</fullName>
    </recommendedName>
</protein>
<dbReference type="Proteomes" id="UP001212152">
    <property type="component" value="Unassembled WGS sequence"/>
</dbReference>
<dbReference type="GO" id="GO:0016020">
    <property type="term" value="C:membrane"/>
    <property type="evidence" value="ECO:0007669"/>
    <property type="project" value="UniProtKB-SubCell"/>
</dbReference>
<dbReference type="GO" id="GO:0030026">
    <property type="term" value="P:intracellular manganese ion homeostasis"/>
    <property type="evidence" value="ECO:0007669"/>
    <property type="project" value="TreeGrafter"/>
</dbReference>
<feature type="compositionally biased region" description="Basic and acidic residues" evidence="8">
    <location>
        <begin position="498"/>
        <end position="511"/>
    </location>
</feature>
<keyword evidence="3" id="KW-0677">Repeat</keyword>
<evidence type="ECO:0000256" key="8">
    <source>
        <dbReference type="SAM" id="MobiDB-lite"/>
    </source>
</evidence>
<dbReference type="PANTHER" id="PTHR12064">
    <property type="entry name" value="METAL TRANSPORTER CNNM"/>
    <property type="match status" value="1"/>
</dbReference>
<dbReference type="Pfam" id="PF00571">
    <property type="entry name" value="CBS"/>
    <property type="match status" value="1"/>
</dbReference>
<keyword evidence="14" id="KW-1185">Reference proteome</keyword>
<dbReference type="CDD" id="cd04590">
    <property type="entry name" value="CBS_pair_CorC_HlyC_assoc"/>
    <property type="match status" value="1"/>
</dbReference>
<feature type="transmembrane region" description="Helical" evidence="9">
    <location>
        <begin position="137"/>
        <end position="156"/>
    </location>
</feature>
<dbReference type="SUPFAM" id="SSF54631">
    <property type="entry name" value="CBS-domain pair"/>
    <property type="match status" value="1"/>
</dbReference>
<feature type="region of interest" description="Disordered" evidence="8">
    <location>
        <begin position="376"/>
        <end position="511"/>
    </location>
</feature>
<evidence type="ECO:0000256" key="5">
    <source>
        <dbReference type="ARBA" id="ARBA00023136"/>
    </source>
</evidence>
<feature type="compositionally biased region" description="Polar residues" evidence="8">
    <location>
        <begin position="376"/>
        <end position="386"/>
    </location>
</feature>
<dbReference type="InterPro" id="IPR046342">
    <property type="entry name" value="CBS_dom_sf"/>
</dbReference>
<evidence type="ECO:0000256" key="1">
    <source>
        <dbReference type="ARBA" id="ARBA00004141"/>
    </source>
</evidence>
<evidence type="ECO:0000256" key="2">
    <source>
        <dbReference type="ARBA" id="ARBA00022692"/>
    </source>
</evidence>
<keyword evidence="4 7" id="KW-1133">Transmembrane helix</keyword>
<name>A0AAD5XQC7_9FUNG</name>
<dbReference type="AlphaFoldDB" id="A0AAD5XQC7"/>
<feature type="domain" description="CBS" evidence="11">
    <location>
        <begin position="315"/>
        <end position="372"/>
    </location>
</feature>
<evidence type="ECO:0000256" key="3">
    <source>
        <dbReference type="ARBA" id="ARBA00022737"/>
    </source>
</evidence>
<keyword evidence="6" id="KW-0129">CBS domain</keyword>
<dbReference type="GO" id="GO:0005737">
    <property type="term" value="C:cytoplasm"/>
    <property type="evidence" value="ECO:0007669"/>
    <property type="project" value="TreeGrafter"/>
</dbReference>
<dbReference type="InterPro" id="IPR045095">
    <property type="entry name" value="ACDP"/>
</dbReference>
<dbReference type="FunFam" id="3.10.580.10:FF:000006">
    <property type="entry name" value="DUF21 and CBS domain protein"/>
    <property type="match status" value="1"/>
</dbReference>
<evidence type="ECO:0000313" key="13">
    <source>
        <dbReference type="EMBL" id="KAJ3176970.1"/>
    </source>
</evidence>
<feature type="transmembrane region" description="Helical" evidence="9">
    <location>
        <begin position="52"/>
        <end position="77"/>
    </location>
</feature>
<evidence type="ECO:0000259" key="11">
    <source>
        <dbReference type="PROSITE" id="PS51371"/>
    </source>
</evidence>
<feature type="transmembrane region" description="Helical" evidence="9">
    <location>
        <begin position="168"/>
        <end position="187"/>
    </location>
</feature>
<keyword evidence="10" id="KW-0732">Signal</keyword>
<evidence type="ECO:0008006" key="15">
    <source>
        <dbReference type="Google" id="ProtNLM"/>
    </source>
</evidence>
<feature type="domain" description="CNNM transmembrane" evidence="12">
    <location>
        <begin position="48"/>
        <end position="230"/>
    </location>
</feature>
<keyword evidence="2 7" id="KW-0812">Transmembrane</keyword>
<accession>A0AAD5XQC7</accession>
<sequence>MILKRLPSIALFPALALAFAQAVSALPLPPQAVGALARRADEGGGAGEVTGLWWKIVIIVVLLIIDGLVAGLILGLMSLDETDLRILIASGTPSEKRCAAKVEPVRRQGHLLLVTLLLVNCIINEALPILLDPISGGGIQAVVISTIAIVIFAEIIPQSVCSRYGLQVGAFFVWPVRIMIYTFWIVAKPIAMLLDYLLGAGHGMMYKKSQLKELVGLHAAEHGGDLTHDEITILQGTLNVHQKKVQEVMTPIERVFMLPSTAKLDRATMQEILRLGHSRIPVYSGSKSNILGILLVKTLILLDPEAATAVDQVRLITRVPKASTDTNLFHMLNIFQEGASHLATVHDKVELIGIITIEDVIEEIIQEEIIDETDLYTNNENTSEQNRVARPPLSNRPAFPGLLKVRRPTSGGPNGPENHAKRERKFRERAAHRSASQATGDSPSLVVPSVTIAPGRASSMPGPEASDPLSSATSTAPPVLGGSRGFQEPETASVHSVNDTHHHFNGDPVRNEERVLNLAVSTGQVFHPGQPPPDTDFGDSTAKLL</sequence>